<evidence type="ECO:0000313" key="2">
    <source>
        <dbReference type="Proteomes" id="UP000219994"/>
    </source>
</evidence>
<gene>
    <name evidence="1" type="ORF">B5766_05475</name>
</gene>
<dbReference type="AlphaFoldDB" id="A0A2A6FSC4"/>
<evidence type="ECO:0000313" key="1">
    <source>
        <dbReference type="EMBL" id="PDQ35516.1"/>
    </source>
</evidence>
<comment type="caution">
    <text evidence="1">The sequence shown here is derived from an EMBL/GenBank/DDBJ whole genome shotgun (WGS) entry which is preliminary data.</text>
</comment>
<evidence type="ECO:0008006" key="3">
    <source>
        <dbReference type="Google" id="ProtNLM"/>
    </source>
</evidence>
<proteinExistence type="predicted"/>
<dbReference type="InterPro" id="IPR021400">
    <property type="entry name" value="DUF3039"/>
</dbReference>
<dbReference type="Proteomes" id="UP000219994">
    <property type="component" value="Unassembled WGS sequence"/>
</dbReference>
<accession>A0A2A6FSC4</accession>
<organism evidence="1 2">
    <name type="scientific">Candidatus Lumbricidiphila eiseniae</name>
    <dbReference type="NCBI Taxonomy" id="1969409"/>
    <lineage>
        <taxon>Bacteria</taxon>
        <taxon>Bacillati</taxon>
        <taxon>Actinomycetota</taxon>
        <taxon>Actinomycetes</taxon>
        <taxon>Micrococcales</taxon>
        <taxon>Microbacteriaceae</taxon>
        <taxon>Candidatus Lumbricidiphila</taxon>
    </lineage>
</organism>
<name>A0A2A6FSC4_9MICO</name>
<dbReference type="EMBL" id="NAEP01000032">
    <property type="protein sequence ID" value="PDQ35516.1"/>
    <property type="molecule type" value="Genomic_DNA"/>
</dbReference>
<dbReference type="Pfam" id="PF11238">
    <property type="entry name" value="DUF3039"/>
    <property type="match status" value="1"/>
</dbReference>
<sequence>MSTLIEEQTSTTTDTNLEEVFRSIVENEESHLLDDTDSGDHERFSHYVSKEDIVRSSMSGAPVIALCGKKWTPKRNPEKYLVCPDCNERLEKFPQT</sequence>
<protein>
    <recommendedName>
        <fullName evidence="3">DUF3039 domain-containing protein</fullName>
    </recommendedName>
</protein>
<reference evidence="2" key="1">
    <citation type="submission" date="2017-03" db="EMBL/GenBank/DDBJ databases">
        <authorList>
            <person name="Lund M.B."/>
        </authorList>
    </citation>
    <scope>NUCLEOTIDE SEQUENCE [LARGE SCALE GENOMIC DNA]</scope>
</reference>